<proteinExistence type="predicted"/>
<dbReference type="SUPFAM" id="SSF109998">
    <property type="entry name" value="Triger factor/SurA peptide-binding domain-like"/>
    <property type="match status" value="1"/>
</dbReference>
<dbReference type="InterPro" id="IPR046357">
    <property type="entry name" value="PPIase_dom_sf"/>
</dbReference>
<evidence type="ECO:0000313" key="6">
    <source>
        <dbReference type="Proteomes" id="UP000032233"/>
    </source>
</evidence>
<evidence type="ECO:0000256" key="3">
    <source>
        <dbReference type="SAM" id="SignalP"/>
    </source>
</evidence>
<feature type="domain" description="PpiC" evidence="4">
    <location>
        <begin position="181"/>
        <end position="282"/>
    </location>
</feature>
<dbReference type="PANTHER" id="PTHR47637">
    <property type="entry name" value="CHAPERONE SURA"/>
    <property type="match status" value="1"/>
</dbReference>
<keyword evidence="2" id="KW-0413">Isomerase</keyword>
<dbReference type="Pfam" id="PF00639">
    <property type="entry name" value="Rotamase"/>
    <property type="match status" value="1"/>
</dbReference>
<dbReference type="Gene3D" id="1.10.4030.10">
    <property type="entry name" value="Porin chaperone SurA, peptide-binding domain"/>
    <property type="match status" value="1"/>
</dbReference>
<dbReference type="Pfam" id="PF13624">
    <property type="entry name" value="SurA_N_3"/>
    <property type="match status" value="1"/>
</dbReference>
<dbReference type="PANTHER" id="PTHR47637:SF1">
    <property type="entry name" value="CHAPERONE SURA"/>
    <property type="match status" value="1"/>
</dbReference>
<dbReference type="Proteomes" id="UP000032233">
    <property type="component" value="Unassembled WGS sequence"/>
</dbReference>
<evidence type="ECO:0000256" key="2">
    <source>
        <dbReference type="PROSITE-ProRule" id="PRU00278"/>
    </source>
</evidence>
<dbReference type="EMBL" id="AZAC01000003">
    <property type="protein sequence ID" value="KIX15402.1"/>
    <property type="molecule type" value="Genomic_DNA"/>
</dbReference>
<dbReference type="InParanoid" id="A0A0D2GKZ9"/>
<gene>
    <name evidence="5" type="ORF">X474_03565</name>
</gene>
<organism evidence="5 6">
    <name type="scientific">Dethiosulfatarculus sandiegensis</name>
    <dbReference type="NCBI Taxonomy" id="1429043"/>
    <lineage>
        <taxon>Bacteria</taxon>
        <taxon>Pseudomonadati</taxon>
        <taxon>Thermodesulfobacteriota</taxon>
        <taxon>Desulfarculia</taxon>
        <taxon>Desulfarculales</taxon>
        <taxon>Desulfarculaceae</taxon>
        <taxon>Dethiosulfatarculus</taxon>
    </lineage>
</organism>
<dbReference type="OrthoDB" id="14196at2"/>
<evidence type="ECO:0000259" key="4">
    <source>
        <dbReference type="PROSITE" id="PS50198"/>
    </source>
</evidence>
<dbReference type="PROSITE" id="PS50198">
    <property type="entry name" value="PPIC_PPIASE_2"/>
    <property type="match status" value="1"/>
</dbReference>
<dbReference type="SUPFAM" id="SSF54534">
    <property type="entry name" value="FKBP-like"/>
    <property type="match status" value="1"/>
</dbReference>
<evidence type="ECO:0000313" key="5">
    <source>
        <dbReference type="EMBL" id="KIX15402.1"/>
    </source>
</evidence>
<evidence type="ECO:0000256" key="1">
    <source>
        <dbReference type="ARBA" id="ARBA00022729"/>
    </source>
</evidence>
<feature type="chain" id="PRO_5007764399" description="PpiC domain-containing protein" evidence="3">
    <location>
        <begin position="29"/>
        <end position="330"/>
    </location>
</feature>
<accession>A0A0D2GKZ9</accession>
<dbReference type="InterPro" id="IPR000297">
    <property type="entry name" value="PPIase_PpiC"/>
</dbReference>
<keyword evidence="6" id="KW-1185">Reference proteome</keyword>
<feature type="signal peptide" evidence="3">
    <location>
        <begin position="1"/>
        <end position="28"/>
    </location>
</feature>
<keyword evidence="2" id="KW-0697">Rotamase</keyword>
<sequence>MMVRNIKLLIPGLLAVLCLMLAPSGVLAQEVLNQIVAVVGDDVITTFDLNKLQANLEKSLGPPANETEAEMRKKQIAKLSLERLIEDKIFGQEVKRLGIRVSDQDVERYIDRLKKTNGITDDMFAAQLSRRGITPEEYKDGIKKDMLKARLIRRQVKNQVVISDNQVDDHIRKNKGQFKQLDQVRIQALFLKIPEKADENARRLIKRKAVDLRQQAEAKGNLTELAKEYSQGPGGVQGGELGPLSVVDLLPAMRQAVAELKKGEMSPVIEVPGSYVFLKLLDRSGETGLPDSAIREQIREKLERQALEQKFKEWMTKLREKTYVKILDKN</sequence>
<dbReference type="InterPro" id="IPR027304">
    <property type="entry name" value="Trigger_fact/SurA_dom_sf"/>
</dbReference>
<protein>
    <recommendedName>
        <fullName evidence="4">PpiC domain-containing protein</fullName>
    </recommendedName>
</protein>
<dbReference type="STRING" id="1429043.X474_03565"/>
<dbReference type="Gene3D" id="3.10.50.40">
    <property type="match status" value="1"/>
</dbReference>
<dbReference type="AlphaFoldDB" id="A0A0D2GKZ9"/>
<keyword evidence="1 3" id="KW-0732">Signal</keyword>
<comment type="caution">
    <text evidence="5">The sequence shown here is derived from an EMBL/GenBank/DDBJ whole genome shotgun (WGS) entry which is preliminary data.</text>
</comment>
<dbReference type="InterPro" id="IPR050280">
    <property type="entry name" value="OMP_Chaperone_SurA"/>
</dbReference>
<dbReference type="GO" id="GO:0003755">
    <property type="term" value="F:peptidyl-prolyl cis-trans isomerase activity"/>
    <property type="evidence" value="ECO:0007669"/>
    <property type="project" value="UniProtKB-KW"/>
</dbReference>
<dbReference type="FunCoup" id="A0A0D2GKZ9">
    <property type="interactions" value="145"/>
</dbReference>
<reference evidence="5 6" key="1">
    <citation type="submission" date="2013-11" db="EMBL/GenBank/DDBJ databases">
        <title>Metagenomic analysis of a methanogenic consortium involved in long chain n-alkane degradation.</title>
        <authorList>
            <person name="Davidova I.A."/>
            <person name="Callaghan A.V."/>
            <person name="Wawrik B."/>
            <person name="Pruitt S."/>
            <person name="Marks C."/>
            <person name="Duncan K.E."/>
            <person name="Suflita J.M."/>
        </authorList>
    </citation>
    <scope>NUCLEOTIDE SEQUENCE [LARGE SCALE GENOMIC DNA]</scope>
    <source>
        <strain evidence="5 6">SPR</strain>
    </source>
</reference>
<name>A0A0D2GKZ9_9BACT</name>